<dbReference type="AlphaFoldDB" id="M1WRH5"/>
<comment type="caution">
    <text evidence="1">The sequence shown here is derived from an EMBL/GenBank/DDBJ whole genome shotgun (WGS) entry which is preliminary data.</text>
</comment>
<reference evidence="1 2" key="1">
    <citation type="submission" date="2012-05" db="EMBL/GenBank/DDBJ databases">
        <authorList>
            <person name="Hilton J."/>
        </authorList>
    </citation>
    <scope>NUCLEOTIDE SEQUENCE [LARGE SCALE GENOMIC DNA]</scope>
    <source>
        <strain evidence="1 2">HH01</strain>
    </source>
</reference>
<organism evidence="1 2">
    <name type="scientific">Richelia intracellularis HH01</name>
    <dbReference type="NCBI Taxonomy" id="1165094"/>
    <lineage>
        <taxon>Bacteria</taxon>
        <taxon>Bacillati</taxon>
        <taxon>Cyanobacteriota</taxon>
        <taxon>Cyanophyceae</taxon>
        <taxon>Nostocales</taxon>
        <taxon>Nostocaceae</taxon>
        <taxon>Richelia</taxon>
    </lineage>
</organism>
<dbReference type="Proteomes" id="UP000053051">
    <property type="component" value="Unassembled WGS sequence"/>
</dbReference>
<dbReference type="EMBL" id="CAIY01000029">
    <property type="protein sequence ID" value="CCH66939.1"/>
    <property type="molecule type" value="Genomic_DNA"/>
</dbReference>
<dbReference type="STRING" id="1165094.RINTHH_7840"/>
<reference evidence="2" key="2">
    <citation type="submission" date="2016-01" db="EMBL/GenBank/DDBJ databases">
        <title>Diatom-associated endosymboitic cyanobacterium lacks core nitrogen metabolism enzymes.</title>
        <authorList>
            <person name="Hilton J.A."/>
            <person name="Foster R.A."/>
            <person name="Tripp H.J."/>
            <person name="Carter B.J."/>
            <person name="Zehr J.P."/>
            <person name="Villareal T.A."/>
        </authorList>
    </citation>
    <scope>NUCLEOTIDE SEQUENCE [LARGE SCALE GENOMIC DNA]</scope>
    <source>
        <strain evidence="2">HH01</strain>
    </source>
</reference>
<gene>
    <name evidence="1" type="ORF">RINTHH_7840</name>
</gene>
<protein>
    <submittedName>
        <fullName evidence="1">Uncharacterized protein</fullName>
    </submittedName>
</protein>
<proteinExistence type="predicted"/>
<evidence type="ECO:0000313" key="2">
    <source>
        <dbReference type="Proteomes" id="UP000053051"/>
    </source>
</evidence>
<name>M1WRH5_9NOST</name>
<accession>M1WRH5</accession>
<keyword evidence="2" id="KW-1185">Reference proteome</keyword>
<evidence type="ECO:0000313" key="1">
    <source>
        <dbReference type="EMBL" id="CCH66939.1"/>
    </source>
</evidence>
<sequence>MLGKIIHPVMLVVDQQVGIREIYQGVHAIAALAYEIQNIPK</sequence>